<protein>
    <submittedName>
        <fullName evidence="1">Uncharacterized protein</fullName>
    </submittedName>
</protein>
<reference evidence="1" key="1">
    <citation type="submission" date="2019-03" db="EMBL/GenBank/DDBJ databases">
        <authorList>
            <person name="Mank J."/>
            <person name="Almeida P."/>
        </authorList>
    </citation>
    <scope>NUCLEOTIDE SEQUENCE</scope>
    <source>
        <strain evidence="1">78183</strain>
    </source>
</reference>
<accession>A0A6N2KH68</accession>
<dbReference type="EMBL" id="CAADRP010000402">
    <property type="protein sequence ID" value="VFU27845.1"/>
    <property type="molecule type" value="Genomic_DNA"/>
</dbReference>
<organism evidence="1">
    <name type="scientific">Salix viminalis</name>
    <name type="common">Common osier</name>
    <name type="synonym">Basket willow</name>
    <dbReference type="NCBI Taxonomy" id="40686"/>
    <lineage>
        <taxon>Eukaryota</taxon>
        <taxon>Viridiplantae</taxon>
        <taxon>Streptophyta</taxon>
        <taxon>Embryophyta</taxon>
        <taxon>Tracheophyta</taxon>
        <taxon>Spermatophyta</taxon>
        <taxon>Magnoliopsida</taxon>
        <taxon>eudicotyledons</taxon>
        <taxon>Gunneridae</taxon>
        <taxon>Pentapetalae</taxon>
        <taxon>rosids</taxon>
        <taxon>fabids</taxon>
        <taxon>Malpighiales</taxon>
        <taxon>Salicaceae</taxon>
        <taxon>Saliceae</taxon>
        <taxon>Salix</taxon>
    </lineage>
</organism>
<sequence>MLLFFLKKISRASQKALVAGWKASVICLT</sequence>
<evidence type="ECO:0000313" key="1">
    <source>
        <dbReference type="EMBL" id="VFU27845.1"/>
    </source>
</evidence>
<gene>
    <name evidence="1" type="ORF">SVIM_LOCUS87271</name>
</gene>
<dbReference type="AlphaFoldDB" id="A0A6N2KH68"/>
<proteinExistence type="predicted"/>
<name>A0A6N2KH68_SALVM</name>